<dbReference type="PANTHER" id="PTHR47634">
    <property type="entry name" value="PROTEIN KINASE DOMAIN-CONTAINING PROTEIN-RELATED"/>
    <property type="match status" value="1"/>
</dbReference>
<dbReference type="AlphaFoldDB" id="A0A2V1DKU7"/>
<dbReference type="SUPFAM" id="SSF56112">
    <property type="entry name" value="Protein kinase-like (PK-like)"/>
    <property type="match status" value="1"/>
</dbReference>
<feature type="compositionally biased region" description="Low complexity" evidence="10">
    <location>
        <begin position="70"/>
        <end position="79"/>
    </location>
</feature>
<dbReference type="Pfam" id="PF00069">
    <property type="entry name" value="Pkinase"/>
    <property type="match status" value="2"/>
</dbReference>
<dbReference type="OrthoDB" id="2649at2759"/>
<dbReference type="EC" id="2.7.11.1" evidence="1"/>
<feature type="compositionally biased region" description="Polar residues" evidence="10">
    <location>
        <begin position="40"/>
        <end position="69"/>
    </location>
</feature>
<evidence type="ECO:0000313" key="13">
    <source>
        <dbReference type="Proteomes" id="UP000244855"/>
    </source>
</evidence>
<feature type="region of interest" description="Disordered" evidence="10">
    <location>
        <begin position="15"/>
        <end position="101"/>
    </location>
</feature>
<evidence type="ECO:0000256" key="6">
    <source>
        <dbReference type="ARBA" id="ARBA00022840"/>
    </source>
</evidence>
<dbReference type="PANTHER" id="PTHR47634:SF9">
    <property type="entry name" value="PROTEIN KINASE DOMAIN-CONTAINING PROTEIN-RELATED"/>
    <property type="match status" value="1"/>
</dbReference>
<accession>A0A2V1DKU7</accession>
<dbReference type="FunFam" id="1.10.510.10:FF:000409">
    <property type="entry name" value="CMGC/SRPK protein kinase"/>
    <property type="match status" value="1"/>
</dbReference>
<reference evidence="12 13" key="1">
    <citation type="journal article" date="2018" name="Sci. Rep.">
        <title>Comparative genomics provides insights into the lifestyle and reveals functional heterogeneity of dark septate endophytic fungi.</title>
        <authorList>
            <person name="Knapp D.G."/>
            <person name="Nemeth J.B."/>
            <person name="Barry K."/>
            <person name="Hainaut M."/>
            <person name="Henrissat B."/>
            <person name="Johnson J."/>
            <person name="Kuo A."/>
            <person name="Lim J.H.P."/>
            <person name="Lipzen A."/>
            <person name="Nolan M."/>
            <person name="Ohm R.A."/>
            <person name="Tamas L."/>
            <person name="Grigoriev I.V."/>
            <person name="Spatafora J.W."/>
            <person name="Nagy L.G."/>
            <person name="Kovacs G.M."/>
        </authorList>
    </citation>
    <scope>NUCLEOTIDE SEQUENCE [LARGE SCALE GENOMIC DNA]</scope>
    <source>
        <strain evidence="12 13">DSE2036</strain>
    </source>
</reference>
<dbReference type="SMART" id="SM00220">
    <property type="entry name" value="S_TKc"/>
    <property type="match status" value="1"/>
</dbReference>
<dbReference type="Proteomes" id="UP000244855">
    <property type="component" value="Unassembled WGS sequence"/>
</dbReference>
<feature type="compositionally biased region" description="Low complexity" evidence="10">
    <location>
        <begin position="15"/>
        <end position="26"/>
    </location>
</feature>
<feature type="compositionally biased region" description="Acidic residues" evidence="10">
    <location>
        <begin position="81"/>
        <end position="93"/>
    </location>
</feature>
<dbReference type="CDD" id="cd14136">
    <property type="entry name" value="STKc_SRPK"/>
    <property type="match status" value="1"/>
</dbReference>
<dbReference type="GO" id="GO:0050684">
    <property type="term" value="P:regulation of mRNA processing"/>
    <property type="evidence" value="ECO:0007669"/>
    <property type="project" value="TreeGrafter"/>
</dbReference>
<feature type="domain" description="Protein kinase" evidence="11">
    <location>
        <begin position="114"/>
        <end position="582"/>
    </location>
</feature>
<evidence type="ECO:0000259" key="11">
    <source>
        <dbReference type="PROSITE" id="PS50011"/>
    </source>
</evidence>
<comment type="catalytic activity">
    <reaction evidence="7">
        <text>L-threonyl-[protein] + ATP = O-phospho-L-threonyl-[protein] + ADP + H(+)</text>
        <dbReference type="Rhea" id="RHEA:46608"/>
        <dbReference type="Rhea" id="RHEA-COMP:11060"/>
        <dbReference type="Rhea" id="RHEA-COMP:11605"/>
        <dbReference type="ChEBI" id="CHEBI:15378"/>
        <dbReference type="ChEBI" id="CHEBI:30013"/>
        <dbReference type="ChEBI" id="CHEBI:30616"/>
        <dbReference type="ChEBI" id="CHEBI:61977"/>
        <dbReference type="ChEBI" id="CHEBI:456216"/>
        <dbReference type="EC" id="2.7.11.1"/>
    </reaction>
</comment>
<dbReference type="GO" id="GO:0000245">
    <property type="term" value="P:spliceosomal complex assembly"/>
    <property type="evidence" value="ECO:0007669"/>
    <property type="project" value="TreeGrafter"/>
</dbReference>
<name>A0A2V1DKU7_9PLEO</name>
<keyword evidence="4 9" id="KW-0547">Nucleotide-binding</keyword>
<dbReference type="FunFam" id="3.30.200.20:FF:000076">
    <property type="entry name" value="CMGC/SRPK protein kinase"/>
    <property type="match status" value="1"/>
</dbReference>
<evidence type="ECO:0000256" key="3">
    <source>
        <dbReference type="ARBA" id="ARBA00022679"/>
    </source>
</evidence>
<dbReference type="Gene3D" id="1.10.510.10">
    <property type="entry name" value="Transferase(Phosphotransferase) domain 1"/>
    <property type="match status" value="1"/>
</dbReference>
<dbReference type="GO" id="GO:0005737">
    <property type="term" value="C:cytoplasm"/>
    <property type="evidence" value="ECO:0007669"/>
    <property type="project" value="TreeGrafter"/>
</dbReference>
<feature type="compositionally biased region" description="Basic and acidic residues" evidence="10">
    <location>
        <begin position="271"/>
        <end position="280"/>
    </location>
</feature>
<protein>
    <recommendedName>
        <fullName evidence="1">non-specific serine/threonine protein kinase</fullName>
        <ecNumber evidence="1">2.7.11.1</ecNumber>
    </recommendedName>
</protein>
<evidence type="ECO:0000313" key="12">
    <source>
        <dbReference type="EMBL" id="PVH98688.1"/>
    </source>
</evidence>
<evidence type="ECO:0000256" key="9">
    <source>
        <dbReference type="PROSITE-ProRule" id="PRU10141"/>
    </source>
</evidence>
<dbReference type="PROSITE" id="PS50011">
    <property type="entry name" value="PROTEIN_KINASE_DOM"/>
    <property type="match status" value="1"/>
</dbReference>
<evidence type="ECO:0000256" key="8">
    <source>
        <dbReference type="ARBA" id="ARBA00048679"/>
    </source>
</evidence>
<dbReference type="PROSITE" id="PS00107">
    <property type="entry name" value="PROTEIN_KINASE_ATP"/>
    <property type="match status" value="1"/>
</dbReference>
<gene>
    <name evidence="12" type="ORF">DM02DRAFT_32754</name>
</gene>
<dbReference type="PROSITE" id="PS00108">
    <property type="entry name" value="PROTEIN_KINASE_ST"/>
    <property type="match status" value="1"/>
</dbReference>
<feature type="region of interest" description="Disordered" evidence="10">
    <location>
        <begin position="321"/>
        <end position="342"/>
    </location>
</feature>
<evidence type="ECO:0000256" key="1">
    <source>
        <dbReference type="ARBA" id="ARBA00012513"/>
    </source>
</evidence>
<keyword evidence="13" id="KW-1185">Reference proteome</keyword>
<keyword evidence="3" id="KW-0808">Transferase</keyword>
<dbReference type="Gene3D" id="3.30.200.20">
    <property type="entry name" value="Phosphorylase Kinase, domain 1"/>
    <property type="match status" value="1"/>
</dbReference>
<dbReference type="InterPro" id="IPR017441">
    <property type="entry name" value="Protein_kinase_ATP_BS"/>
</dbReference>
<keyword evidence="5 12" id="KW-0418">Kinase</keyword>
<evidence type="ECO:0000256" key="10">
    <source>
        <dbReference type="SAM" id="MobiDB-lite"/>
    </source>
</evidence>
<organism evidence="12 13">
    <name type="scientific">Periconia macrospinosa</name>
    <dbReference type="NCBI Taxonomy" id="97972"/>
    <lineage>
        <taxon>Eukaryota</taxon>
        <taxon>Fungi</taxon>
        <taxon>Dikarya</taxon>
        <taxon>Ascomycota</taxon>
        <taxon>Pezizomycotina</taxon>
        <taxon>Dothideomycetes</taxon>
        <taxon>Pleosporomycetidae</taxon>
        <taxon>Pleosporales</taxon>
        <taxon>Massarineae</taxon>
        <taxon>Periconiaceae</taxon>
        <taxon>Periconia</taxon>
    </lineage>
</organism>
<feature type="region of interest" description="Disordered" evidence="10">
    <location>
        <begin position="271"/>
        <end position="301"/>
    </location>
</feature>
<keyword evidence="6 9" id="KW-0067">ATP-binding</keyword>
<sequence length="615" mass="67764">MMNGTDIKKAAINKAKQVAQAANGNGNKKRKANLKPIITTEGQSASDSSFIYNVQQSNPQSSGNYANQMSHSPSSSSSSVDEAENTADEEDSEDYCKGGYHPVQVGEEYKDGKYTVVRKLGWGHFSTVWLSRDNTTGKHVALKVVRSAAHYTETALDEIKLLKKVVDANKDHPGRKHVVSLLDSFNHKGPNGVHVCMVFEVLGENLLGLIKRWNHRGIPTPLVKQITKQVLLGLDYLHRECGIIHTDLKPENVLIEIGDVEQIVKTYVKDDAKKESERPSGRRRRRTLITGSQPLPSPLNASFNQNDLAFFPGNTQSLNKVVNDSKGKESPVSGLSPPAQDGIVMSGALGTSSPSTTLSMAERLGIKQNATDDEVQKSREKTADLLTKEVSGINLDKSSSTSTSETSTEKKTGEIEFDKISVKIADLGNACWVGHHFTNDIQTRQYRSPEVILGGKWGASTDVWSMAAMVFELITGDYLFDPQSGTKYGKDDDHIAQIIELLGTFPKSLCMAGKWSQEIFNRKGELRNIHRLRHWALPDVLHEKYHFSAEESKRIADFLLPMLELLPVDRANAGGMAGHEFLKDTKGMEDVNLGIPVGTKGESIEGWATEVKKTR</sequence>
<evidence type="ECO:0000256" key="2">
    <source>
        <dbReference type="ARBA" id="ARBA00022527"/>
    </source>
</evidence>
<evidence type="ECO:0000256" key="5">
    <source>
        <dbReference type="ARBA" id="ARBA00022777"/>
    </source>
</evidence>
<comment type="catalytic activity">
    <reaction evidence="8">
        <text>L-seryl-[protein] + ATP = O-phospho-L-seryl-[protein] + ADP + H(+)</text>
        <dbReference type="Rhea" id="RHEA:17989"/>
        <dbReference type="Rhea" id="RHEA-COMP:9863"/>
        <dbReference type="Rhea" id="RHEA-COMP:11604"/>
        <dbReference type="ChEBI" id="CHEBI:15378"/>
        <dbReference type="ChEBI" id="CHEBI:29999"/>
        <dbReference type="ChEBI" id="CHEBI:30616"/>
        <dbReference type="ChEBI" id="CHEBI:83421"/>
        <dbReference type="ChEBI" id="CHEBI:456216"/>
        <dbReference type="EC" id="2.7.11.1"/>
    </reaction>
</comment>
<evidence type="ECO:0000256" key="7">
    <source>
        <dbReference type="ARBA" id="ARBA00047899"/>
    </source>
</evidence>
<dbReference type="GO" id="GO:0004674">
    <property type="term" value="F:protein serine/threonine kinase activity"/>
    <property type="evidence" value="ECO:0007669"/>
    <property type="project" value="UniProtKB-KW"/>
</dbReference>
<dbReference type="EMBL" id="KZ805408">
    <property type="protein sequence ID" value="PVH98688.1"/>
    <property type="molecule type" value="Genomic_DNA"/>
</dbReference>
<dbReference type="InterPro" id="IPR000719">
    <property type="entry name" value="Prot_kinase_dom"/>
</dbReference>
<dbReference type="GO" id="GO:0005634">
    <property type="term" value="C:nucleus"/>
    <property type="evidence" value="ECO:0007669"/>
    <property type="project" value="TreeGrafter"/>
</dbReference>
<proteinExistence type="predicted"/>
<keyword evidence="2" id="KW-0723">Serine/threonine-protein kinase</keyword>
<dbReference type="InterPro" id="IPR051334">
    <property type="entry name" value="SRPK"/>
</dbReference>
<dbReference type="InterPro" id="IPR011009">
    <property type="entry name" value="Kinase-like_dom_sf"/>
</dbReference>
<dbReference type="GO" id="GO:0005524">
    <property type="term" value="F:ATP binding"/>
    <property type="evidence" value="ECO:0007669"/>
    <property type="project" value="UniProtKB-UniRule"/>
</dbReference>
<evidence type="ECO:0000256" key="4">
    <source>
        <dbReference type="ARBA" id="ARBA00022741"/>
    </source>
</evidence>
<feature type="binding site" evidence="9">
    <location>
        <position position="143"/>
    </location>
    <ligand>
        <name>ATP</name>
        <dbReference type="ChEBI" id="CHEBI:30616"/>
    </ligand>
</feature>
<feature type="compositionally biased region" description="Polar residues" evidence="10">
    <location>
        <begin position="289"/>
        <end position="301"/>
    </location>
</feature>
<dbReference type="InterPro" id="IPR008271">
    <property type="entry name" value="Ser/Thr_kinase_AS"/>
</dbReference>
<dbReference type="STRING" id="97972.A0A2V1DKU7"/>